<reference evidence="4 5" key="2">
    <citation type="submission" date="2023-06" db="EMBL/GenBank/DDBJ databases">
        <authorList>
            <person name="Zeman M."/>
            <person name="Kubasova T."/>
            <person name="Jahodarova E."/>
            <person name="Nykrynova M."/>
            <person name="Rychlik I."/>
        </authorList>
    </citation>
    <scope>NUCLEOTIDE SEQUENCE [LARGE SCALE GENOMIC DNA]</scope>
    <source>
        <strain evidence="4 5">161_Gplus</strain>
    </source>
</reference>
<feature type="coiled-coil region" evidence="1">
    <location>
        <begin position="61"/>
        <end position="88"/>
    </location>
</feature>
<dbReference type="EMBL" id="JAUDDW010000028">
    <property type="protein sequence ID" value="MDM8266944.1"/>
    <property type="molecule type" value="Genomic_DNA"/>
</dbReference>
<keyword evidence="4" id="KW-0131">Cell cycle</keyword>
<feature type="transmembrane region" description="Helical" evidence="3">
    <location>
        <begin position="38"/>
        <end position="57"/>
    </location>
</feature>
<dbReference type="GO" id="GO:0051301">
    <property type="term" value="P:cell division"/>
    <property type="evidence" value="ECO:0007669"/>
    <property type="project" value="UniProtKB-KW"/>
</dbReference>
<organism evidence="4 5">
    <name type="scientific">Limosilactobacillus pontis</name>
    <dbReference type="NCBI Taxonomy" id="35787"/>
    <lineage>
        <taxon>Bacteria</taxon>
        <taxon>Bacillati</taxon>
        <taxon>Bacillota</taxon>
        <taxon>Bacilli</taxon>
        <taxon>Lactobacillales</taxon>
        <taxon>Lactobacillaceae</taxon>
        <taxon>Limosilactobacillus</taxon>
    </lineage>
</organism>
<evidence type="ECO:0000313" key="4">
    <source>
        <dbReference type="EMBL" id="MDM8266944.1"/>
    </source>
</evidence>
<keyword evidence="4" id="KW-0132">Cell division</keyword>
<keyword evidence="3" id="KW-0812">Transmembrane</keyword>
<keyword evidence="3" id="KW-0472">Membrane</keyword>
<gene>
    <name evidence="4" type="ORF">QUW44_07225</name>
</gene>
<comment type="caution">
    <text evidence="4">The sequence shown here is derived from an EMBL/GenBank/DDBJ whole genome shotgun (WGS) entry which is preliminary data.</text>
</comment>
<protein>
    <submittedName>
        <fullName evidence="4">Cell division protein FtsL</fullName>
    </submittedName>
</protein>
<keyword evidence="1" id="KW-0175">Coiled coil</keyword>
<name>A0ABT7UZ58_9LACO</name>
<proteinExistence type="predicted"/>
<accession>A0ABT7UZ58</accession>
<sequence length="119" mass="13353">MVSNTARELSNEQEAPQPVQQPRPVSVSKVAWSPFERSLMIVGSIVTLFLIITLLSTKVTMNSRQHRLQDLQNQITRVKNANTSTHQEITELTSQSNLKAAAHKYGLSDKISNVRNINK</sequence>
<evidence type="ECO:0000256" key="1">
    <source>
        <dbReference type="SAM" id="Coils"/>
    </source>
</evidence>
<feature type="compositionally biased region" description="Low complexity" evidence="2">
    <location>
        <begin position="12"/>
        <end position="25"/>
    </location>
</feature>
<feature type="region of interest" description="Disordered" evidence="2">
    <location>
        <begin position="1"/>
        <end position="25"/>
    </location>
</feature>
<evidence type="ECO:0000256" key="2">
    <source>
        <dbReference type="SAM" id="MobiDB-lite"/>
    </source>
</evidence>
<dbReference type="RefSeq" id="WP_289586367.1">
    <property type="nucleotide sequence ID" value="NZ_JAUDDW010000028.1"/>
</dbReference>
<keyword evidence="3" id="KW-1133">Transmembrane helix</keyword>
<evidence type="ECO:0000256" key="3">
    <source>
        <dbReference type="SAM" id="Phobius"/>
    </source>
</evidence>
<keyword evidence="5" id="KW-1185">Reference proteome</keyword>
<dbReference type="Proteomes" id="UP001529343">
    <property type="component" value="Unassembled WGS sequence"/>
</dbReference>
<reference evidence="5" key="1">
    <citation type="submission" date="2023-06" db="EMBL/GenBank/DDBJ databases">
        <title>Identification and characterization of horizontal gene transfer across gut microbiota members of farm animals based on homology search.</title>
        <authorList>
            <person name="Zeman M."/>
            <person name="Kubasova T."/>
            <person name="Jahodarova E."/>
            <person name="Nykrynova M."/>
            <person name="Rychlik I."/>
        </authorList>
    </citation>
    <scope>NUCLEOTIDE SEQUENCE [LARGE SCALE GENOMIC DNA]</scope>
    <source>
        <strain evidence="5">161_Gplus</strain>
    </source>
</reference>
<evidence type="ECO:0000313" key="5">
    <source>
        <dbReference type="Proteomes" id="UP001529343"/>
    </source>
</evidence>